<dbReference type="EMBL" id="BAAAZX010000002">
    <property type="protein sequence ID" value="GAA3979816.1"/>
    <property type="molecule type" value="Genomic_DNA"/>
</dbReference>
<evidence type="ECO:0000256" key="1">
    <source>
        <dbReference type="SAM" id="Phobius"/>
    </source>
</evidence>
<dbReference type="SUPFAM" id="SSF52540">
    <property type="entry name" value="P-loop containing nucleoside triphosphate hydrolases"/>
    <property type="match status" value="1"/>
</dbReference>
<accession>A0ABP7QBM2</accession>
<keyword evidence="1" id="KW-0812">Transmembrane</keyword>
<reference evidence="3" key="1">
    <citation type="journal article" date="2019" name="Int. J. Syst. Evol. Microbiol.">
        <title>The Global Catalogue of Microorganisms (GCM) 10K type strain sequencing project: providing services to taxonomists for standard genome sequencing and annotation.</title>
        <authorList>
            <consortium name="The Broad Institute Genomics Platform"/>
            <consortium name="The Broad Institute Genome Sequencing Center for Infectious Disease"/>
            <person name="Wu L."/>
            <person name="Ma J."/>
        </authorList>
    </citation>
    <scope>NUCLEOTIDE SEQUENCE [LARGE SCALE GENOMIC DNA]</scope>
    <source>
        <strain evidence="3">JCM 16924</strain>
    </source>
</reference>
<keyword evidence="1" id="KW-1133">Transmembrane helix</keyword>
<feature type="transmembrane region" description="Helical" evidence="1">
    <location>
        <begin position="27"/>
        <end position="47"/>
    </location>
</feature>
<feature type="transmembrane region" description="Helical" evidence="1">
    <location>
        <begin position="519"/>
        <end position="538"/>
    </location>
</feature>
<keyword evidence="1" id="KW-0472">Membrane</keyword>
<feature type="transmembrane region" description="Helical" evidence="1">
    <location>
        <begin position="478"/>
        <end position="498"/>
    </location>
</feature>
<dbReference type="Proteomes" id="UP001500456">
    <property type="component" value="Unassembled WGS sequence"/>
</dbReference>
<organism evidence="2 3">
    <name type="scientific">Streptomyces plumbiresistens</name>
    <dbReference type="NCBI Taxonomy" id="511811"/>
    <lineage>
        <taxon>Bacteria</taxon>
        <taxon>Bacillati</taxon>
        <taxon>Actinomycetota</taxon>
        <taxon>Actinomycetes</taxon>
        <taxon>Kitasatosporales</taxon>
        <taxon>Streptomycetaceae</taxon>
        <taxon>Streptomyces</taxon>
    </lineage>
</organism>
<feature type="transmembrane region" description="Helical" evidence="1">
    <location>
        <begin position="623"/>
        <end position="646"/>
    </location>
</feature>
<protein>
    <submittedName>
        <fullName evidence="2">NACHT domain-containing protein</fullName>
    </submittedName>
</protein>
<gene>
    <name evidence="2" type="ORF">GCM10022232_09790</name>
</gene>
<comment type="caution">
    <text evidence="2">The sequence shown here is derived from an EMBL/GenBank/DDBJ whole genome shotgun (WGS) entry which is preliminary data.</text>
</comment>
<feature type="transmembrane region" description="Helical" evidence="1">
    <location>
        <begin position="696"/>
        <end position="720"/>
    </location>
</feature>
<feature type="transmembrane region" description="Helical" evidence="1">
    <location>
        <begin position="544"/>
        <end position="568"/>
    </location>
</feature>
<feature type="transmembrane region" description="Helical" evidence="1">
    <location>
        <begin position="666"/>
        <end position="684"/>
    </location>
</feature>
<name>A0ABP7QBM2_9ACTN</name>
<sequence>MGAFALLVAAGFSVILAFVDSEKLVALVSGAAAELLGALVLGIWALLMDGSVAADDSPRSSAQAADALAREAVELYDQRQRARNLVEHEPVPVRWVWSRHQVFGRPEDVIHPEHGVGSPRFAVLPNAEPASPAMLAEGGLSELFNVYAGVRSGRVVVLGEPGSGKSAAAVLTVLKAAQERQGIEDERERERVPVPVLLTPKGWNPKIQRVQDWLADRLVSDFKALRAPSLSTRTPAQLISEHRIALFLDGFDDIDAEQLDAALLALRELSESIRLVIFSRNEQFTQAAQIRRLPRAAVLELQPVPAGVAADCLSAWQPDGVHLHLRQPLAERVREEPDGVLARALRTPLMLTLLRDAFPHGEIDGFPALVEELLTPGRFRTPEDIHDRLLKQILHRAYPPDRPNAPTPYTLDQAQRWLGRIAQRMTSDEAQELAWWRMHEWASAAWRILAGIAGGGLAAGLIAALVGRFTNELGERTVIGVFPAAVAGAVLGLATGIVTERRAAHVSLLRGSARASFNAGMGLMSGLAVGSAVALTVGPASGPVAAVIAAPVAALTAGIGTGFAAGLLDLTPPRATTSSQASPLKRFLGRLVVGLPAGLATGVPAGLAGGIPLGLAQGTRRGLVVGLAIGIAYVLAFGLLDGFARIAPNADSPVGPKSAWNEDRKHSLSTGVVFGLAMGFAAGLTDSLATARHDPLGVAIPVGLITGVVVGVVTGTAAGLTVSNSWRTMVVFVQLWVLRVLPLRAMRFLEDARERDVLRETGPFYEFRHARLKDYLARQPES</sequence>
<dbReference type="InterPro" id="IPR027417">
    <property type="entry name" value="P-loop_NTPase"/>
</dbReference>
<evidence type="ECO:0000313" key="3">
    <source>
        <dbReference type="Proteomes" id="UP001500456"/>
    </source>
</evidence>
<proteinExistence type="predicted"/>
<keyword evidence="3" id="KW-1185">Reference proteome</keyword>
<feature type="transmembrane region" description="Helical" evidence="1">
    <location>
        <begin position="444"/>
        <end position="466"/>
    </location>
</feature>
<dbReference type="RefSeq" id="WP_345561303.1">
    <property type="nucleotide sequence ID" value="NZ_BAAAZX010000002.1"/>
</dbReference>
<dbReference type="Gene3D" id="3.40.50.300">
    <property type="entry name" value="P-loop containing nucleotide triphosphate hydrolases"/>
    <property type="match status" value="1"/>
</dbReference>
<evidence type="ECO:0000313" key="2">
    <source>
        <dbReference type="EMBL" id="GAA3979816.1"/>
    </source>
</evidence>